<evidence type="ECO:0000313" key="3">
    <source>
        <dbReference type="Proteomes" id="UP000236584"/>
    </source>
</evidence>
<dbReference type="OrthoDB" id="214610at2157"/>
<organism evidence="2 3">
    <name type="scientific">Salinigranum rubrum</name>
    <dbReference type="NCBI Taxonomy" id="755307"/>
    <lineage>
        <taxon>Archaea</taxon>
        <taxon>Methanobacteriati</taxon>
        <taxon>Methanobacteriota</taxon>
        <taxon>Stenosarchaea group</taxon>
        <taxon>Halobacteria</taxon>
        <taxon>Halobacteriales</taxon>
        <taxon>Haloferacaceae</taxon>
        <taxon>Salinigranum</taxon>
    </lineage>
</organism>
<dbReference type="InterPro" id="IPR055533">
    <property type="entry name" value="DUF7109"/>
</dbReference>
<dbReference type="Proteomes" id="UP000236584">
    <property type="component" value="Chromosome"/>
</dbReference>
<feature type="region of interest" description="Disordered" evidence="1">
    <location>
        <begin position="82"/>
        <end position="135"/>
    </location>
</feature>
<dbReference type="RefSeq" id="WP_103424718.1">
    <property type="nucleotide sequence ID" value="NZ_CP026309.1"/>
</dbReference>
<dbReference type="KEGG" id="srub:C2R22_04600"/>
<protein>
    <submittedName>
        <fullName evidence="2">Uncharacterized protein</fullName>
    </submittedName>
</protein>
<keyword evidence="3" id="KW-1185">Reference proteome</keyword>
<gene>
    <name evidence="2" type="ORF">C2R22_04600</name>
</gene>
<reference evidence="2 3" key="1">
    <citation type="submission" date="2018-01" db="EMBL/GenBank/DDBJ databases">
        <title>Complete genome sequence of Salinigranum rubrum GX10T, an extremely halophilic archaeon isolated from a marine solar saltern.</title>
        <authorList>
            <person name="Han S."/>
        </authorList>
    </citation>
    <scope>NUCLEOTIDE SEQUENCE [LARGE SCALE GENOMIC DNA]</scope>
    <source>
        <strain evidence="2 3">GX10</strain>
    </source>
</reference>
<dbReference type="AlphaFoldDB" id="A0A2I8VGJ1"/>
<accession>A0A2I8VGJ1</accession>
<evidence type="ECO:0000256" key="1">
    <source>
        <dbReference type="SAM" id="MobiDB-lite"/>
    </source>
</evidence>
<evidence type="ECO:0000313" key="2">
    <source>
        <dbReference type="EMBL" id="AUV81030.1"/>
    </source>
</evidence>
<proteinExistence type="predicted"/>
<name>A0A2I8VGJ1_9EURY</name>
<feature type="compositionally biased region" description="Acidic residues" evidence="1">
    <location>
        <begin position="82"/>
        <end position="120"/>
    </location>
</feature>
<dbReference type="GeneID" id="35591344"/>
<dbReference type="Pfam" id="PF23421">
    <property type="entry name" value="DUF7109"/>
    <property type="match status" value="2"/>
</dbReference>
<dbReference type="EMBL" id="CP026309">
    <property type="protein sequence ID" value="AUV81030.1"/>
    <property type="molecule type" value="Genomic_DNA"/>
</dbReference>
<sequence length="240" mass="25657">MTAPTPFDADVLPVDDADELAGVVDLFGALSSEEIAAALVELAYRQRGDVRADRVEEATDRAVAWAVERYYLVEYTPTDLVGAEDADGDAEDADGDAEDADGDAEDADGDAEDADGDAEDADRGDTENVDGDAAYDPLLTVGPVAFPSLPEEAEDLPHILDFETRTVVRESLARAVETRLRGDAARAVVAEDEARIQHLFDVTYDLEAWAPVDVGEVRERLEDALAASDEDDDGDEGPNA</sequence>